<dbReference type="Gene3D" id="3.30.70.270">
    <property type="match status" value="1"/>
</dbReference>
<dbReference type="PANTHER" id="PTHR33121">
    <property type="entry name" value="CYCLIC DI-GMP PHOSPHODIESTERASE PDEF"/>
    <property type="match status" value="1"/>
</dbReference>
<dbReference type="CDD" id="cd01948">
    <property type="entry name" value="EAL"/>
    <property type="match status" value="1"/>
</dbReference>
<dbReference type="Gene3D" id="3.20.20.450">
    <property type="entry name" value="EAL domain"/>
    <property type="match status" value="1"/>
</dbReference>
<dbReference type="SMART" id="SM00065">
    <property type="entry name" value="GAF"/>
    <property type="match status" value="1"/>
</dbReference>
<dbReference type="NCBIfam" id="TIGR00254">
    <property type="entry name" value="GGDEF"/>
    <property type="match status" value="1"/>
</dbReference>
<proteinExistence type="predicted"/>
<evidence type="ECO:0008006" key="5">
    <source>
        <dbReference type="Google" id="ProtNLM"/>
    </source>
</evidence>
<protein>
    <recommendedName>
        <fullName evidence="5">Sensor domain-containing phosphodiesterase</fullName>
    </recommendedName>
</protein>
<evidence type="ECO:0000313" key="3">
    <source>
        <dbReference type="EMBL" id="PJK17107.1"/>
    </source>
</evidence>
<dbReference type="InterPro" id="IPR029016">
    <property type="entry name" value="GAF-like_dom_sf"/>
</dbReference>
<dbReference type="Pfam" id="PF01590">
    <property type="entry name" value="GAF"/>
    <property type="match status" value="1"/>
</dbReference>
<dbReference type="CDD" id="cd01949">
    <property type="entry name" value="GGDEF"/>
    <property type="match status" value="1"/>
</dbReference>
<evidence type="ECO:0000259" key="2">
    <source>
        <dbReference type="PROSITE" id="PS50887"/>
    </source>
</evidence>
<dbReference type="InterPro" id="IPR043128">
    <property type="entry name" value="Rev_trsase/Diguanyl_cyclase"/>
</dbReference>
<dbReference type="InterPro" id="IPR029787">
    <property type="entry name" value="Nucleotide_cyclase"/>
</dbReference>
<evidence type="ECO:0000313" key="4">
    <source>
        <dbReference type="Proteomes" id="UP000228680"/>
    </source>
</evidence>
<dbReference type="PROSITE" id="PS50883">
    <property type="entry name" value="EAL"/>
    <property type="match status" value="1"/>
</dbReference>
<dbReference type="InterPro" id="IPR000160">
    <property type="entry name" value="GGDEF_dom"/>
</dbReference>
<dbReference type="SMART" id="SM00267">
    <property type="entry name" value="GGDEF"/>
    <property type="match status" value="1"/>
</dbReference>
<dbReference type="InterPro" id="IPR050706">
    <property type="entry name" value="Cyclic-di-GMP_PDE-like"/>
</dbReference>
<dbReference type="SMART" id="SM00052">
    <property type="entry name" value="EAL"/>
    <property type="match status" value="1"/>
</dbReference>
<dbReference type="PROSITE" id="PS50887">
    <property type="entry name" value="GGDEF"/>
    <property type="match status" value="1"/>
</dbReference>
<feature type="domain" description="GGDEF" evidence="2">
    <location>
        <begin position="318"/>
        <end position="446"/>
    </location>
</feature>
<evidence type="ECO:0000259" key="1">
    <source>
        <dbReference type="PROSITE" id="PS50883"/>
    </source>
</evidence>
<organism evidence="3 4">
    <name type="scientific">Chryseomicrobium excrementi</name>
    <dbReference type="NCBI Taxonomy" id="2041346"/>
    <lineage>
        <taxon>Bacteria</taxon>
        <taxon>Bacillati</taxon>
        <taxon>Bacillota</taxon>
        <taxon>Bacilli</taxon>
        <taxon>Bacillales</taxon>
        <taxon>Caryophanaceae</taxon>
        <taxon>Chryseomicrobium</taxon>
    </lineage>
</organism>
<dbReference type="Pfam" id="PF00990">
    <property type="entry name" value="GGDEF"/>
    <property type="match status" value="1"/>
</dbReference>
<dbReference type="OrthoDB" id="2624050at2"/>
<sequence length="711" mass="80717">MLVSIIYGMFMIQIVTEGGAKLGQTIAVLHIDRTKEQLSPLLDRTALFTYLTTNEEQIIWKKSNTSDFAPFQLVINQALYEVTMGHTPSGNHFAVFTAHEEKALRSIIEIEASMRSQQMKLFELAKSRTITKESLKETIESACETISQLIQVERVGIWLFNTSQSILEAQNIFDSRYAEHLVGDQVDDIHYPTYFEAVQSARALAIHDVATDPRVAEMYPSYFEGMGGIRSMLDAPIMMSSGIGGVLCCESFTKRVWTELDQTLVGTLADMVAFLYERIYRIEAEDRIKELAFVDQITGLPNQNAFLDTVSKRLTQTQHGTFIYLIIDQFATIQEVLGFDGGEDVLREIAKRLDEQFTKPNCVARLAIDHFILYLELPERAVFEDKLKEIKKPLLIKGQEVYVSYSFGRSDYPVHGESAQHCLQSAQIALSHGKKMGSQSISSIFNPFMKEQTKDILHTEFNLRKGLDMNEFSLYYQPQVNCVSGEVEGFEALIRWRHPEKGIIPPIEFIQHAESTGLILPIGEWVIEQAFQQLESWSIQGITTCTLSINISPRHFLHEKLLPFLKKCLRTYQVAPQQFIIEITENVAMGDYLAAQKRITDLHELGFKVSIDDFGTGFSAFIYLQHFAIDEVKIDRQFILDIESNRKSLGIVKTIVDLASLLNIKVVVEGVETEAQLQLLQAIGCKTIQGYYYARPLPTGEIEQWLHARSV</sequence>
<dbReference type="Gene3D" id="3.30.450.40">
    <property type="match status" value="1"/>
</dbReference>
<dbReference type="AlphaFoldDB" id="A0A2M9F0X5"/>
<dbReference type="InterPro" id="IPR035919">
    <property type="entry name" value="EAL_sf"/>
</dbReference>
<dbReference type="PANTHER" id="PTHR33121:SF70">
    <property type="entry name" value="SIGNALING PROTEIN YKOW"/>
    <property type="match status" value="1"/>
</dbReference>
<dbReference type="GO" id="GO:0071111">
    <property type="term" value="F:cyclic-guanylate-specific phosphodiesterase activity"/>
    <property type="evidence" value="ECO:0007669"/>
    <property type="project" value="InterPro"/>
</dbReference>
<dbReference type="InterPro" id="IPR001633">
    <property type="entry name" value="EAL_dom"/>
</dbReference>
<keyword evidence="4" id="KW-1185">Reference proteome</keyword>
<comment type="caution">
    <text evidence="3">The sequence shown here is derived from an EMBL/GenBank/DDBJ whole genome shotgun (WGS) entry which is preliminary data.</text>
</comment>
<reference evidence="3 4" key="1">
    <citation type="submission" date="2017-10" db="EMBL/GenBank/DDBJ databases">
        <title>Draft genome of Chryseomicrobium casticus sp. nov.</title>
        <authorList>
            <person name="Chakraborty R."/>
            <person name="Saha T."/>
        </authorList>
    </citation>
    <scope>NUCLEOTIDE SEQUENCE [LARGE SCALE GENOMIC DNA]</scope>
    <source>
        <strain evidence="3 4">ET03</strain>
    </source>
</reference>
<dbReference type="SUPFAM" id="SSF55073">
    <property type="entry name" value="Nucleotide cyclase"/>
    <property type="match status" value="1"/>
</dbReference>
<accession>A0A2M9F0X5</accession>
<dbReference type="Pfam" id="PF00563">
    <property type="entry name" value="EAL"/>
    <property type="match status" value="1"/>
</dbReference>
<dbReference type="Proteomes" id="UP000228680">
    <property type="component" value="Unassembled WGS sequence"/>
</dbReference>
<gene>
    <name evidence="3" type="ORF">CQS04_08115</name>
</gene>
<feature type="domain" description="EAL" evidence="1">
    <location>
        <begin position="456"/>
        <end position="710"/>
    </location>
</feature>
<dbReference type="InterPro" id="IPR003018">
    <property type="entry name" value="GAF"/>
</dbReference>
<dbReference type="SUPFAM" id="SSF141868">
    <property type="entry name" value="EAL domain-like"/>
    <property type="match status" value="1"/>
</dbReference>
<dbReference type="EMBL" id="PCGR01000002">
    <property type="protein sequence ID" value="PJK17107.1"/>
    <property type="molecule type" value="Genomic_DNA"/>
</dbReference>
<dbReference type="SUPFAM" id="SSF55781">
    <property type="entry name" value="GAF domain-like"/>
    <property type="match status" value="1"/>
</dbReference>
<name>A0A2M9F0X5_9BACL</name>